<evidence type="ECO:0000313" key="2">
    <source>
        <dbReference type="Proteomes" id="UP000651728"/>
    </source>
</evidence>
<reference evidence="1 2" key="1">
    <citation type="submission" date="2021-01" db="EMBL/GenBank/DDBJ databases">
        <title>Whole genome shotgun sequence of Microbispora amethystogenes NBRC 101907.</title>
        <authorList>
            <person name="Komaki H."/>
            <person name="Tamura T."/>
        </authorList>
    </citation>
    <scope>NUCLEOTIDE SEQUENCE [LARGE SCALE GENOMIC DNA]</scope>
    <source>
        <strain evidence="1 2">NBRC 101907</strain>
    </source>
</reference>
<evidence type="ECO:0000313" key="1">
    <source>
        <dbReference type="EMBL" id="GIH35578.1"/>
    </source>
</evidence>
<protein>
    <submittedName>
        <fullName evidence="1">Uncharacterized protein</fullName>
    </submittedName>
</protein>
<dbReference type="Proteomes" id="UP000651728">
    <property type="component" value="Unassembled WGS sequence"/>
</dbReference>
<comment type="caution">
    <text evidence="1">The sequence shown here is derived from an EMBL/GenBank/DDBJ whole genome shotgun (WGS) entry which is preliminary data.</text>
</comment>
<name>A0ABQ4FL85_9ACTN</name>
<proteinExistence type="predicted"/>
<keyword evidence="2" id="KW-1185">Reference proteome</keyword>
<dbReference type="EMBL" id="BOOB01000047">
    <property type="protein sequence ID" value="GIH35578.1"/>
    <property type="molecule type" value="Genomic_DNA"/>
</dbReference>
<accession>A0ABQ4FL85</accession>
<sequence length="91" mass="10410">MEREMSGHVFQDEMRQVLDEVYRGRETAAVRDVYAQASARLHLTADMLAHLNEIPEGAYTRQEMVAAINRVILHRGEQDTLGLIDEPSRTE</sequence>
<organism evidence="1 2">
    <name type="scientific">Microbispora amethystogenes</name>
    <dbReference type="NCBI Taxonomy" id="1427754"/>
    <lineage>
        <taxon>Bacteria</taxon>
        <taxon>Bacillati</taxon>
        <taxon>Actinomycetota</taxon>
        <taxon>Actinomycetes</taxon>
        <taxon>Streptosporangiales</taxon>
        <taxon>Streptosporangiaceae</taxon>
        <taxon>Microbispora</taxon>
    </lineage>
</organism>
<gene>
    <name evidence="1" type="ORF">Mam01_57420</name>
</gene>